<dbReference type="Proteomes" id="UP001163324">
    <property type="component" value="Chromosome 4"/>
</dbReference>
<protein>
    <submittedName>
        <fullName evidence="1">Uncharacterized protein</fullName>
    </submittedName>
</protein>
<evidence type="ECO:0000313" key="1">
    <source>
        <dbReference type="EMBL" id="KAI9900017.1"/>
    </source>
</evidence>
<gene>
    <name evidence="1" type="ORF">N3K66_004279</name>
</gene>
<dbReference type="EMBL" id="CM047943">
    <property type="protein sequence ID" value="KAI9900017.1"/>
    <property type="molecule type" value="Genomic_DNA"/>
</dbReference>
<comment type="caution">
    <text evidence="1">The sequence shown here is derived from an EMBL/GenBank/DDBJ whole genome shotgun (WGS) entry which is preliminary data.</text>
</comment>
<reference evidence="1" key="1">
    <citation type="submission" date="2022-10" db="EMBL/GenBank/DDBJ databases">
        <title>Complete Genome of Trichothecium roseum strain YXFP-22015, a Plant Pathogen Isolated from Citrus.</title>
        <authorList>
            <person name="Wang Y."/>
            <person name="Zhu L."/>
        </authorList>
    </citation>
    <scope>NUCLEOTIDE SEQUENCE</scope>
    <source>
        <strain evidence="1">YXFP-22015</strain>
    </source>
</reference>
<name>A0ACC0V155_9HYPO</name>
<proteinExistence type="predicted"/>
<organism evidence="1 2">
    <name type="scientific">Trichothecium roseum</name>
    <dbReference type="NCBI Taxonomy" id="47278"/>
    <lineage>
        <taxon>Eukaryota</taxon>
        <taxon>Fungi</taxon>
        <taxon>Dikarya</taxon>
        <taxon>Ascomycota</taxon>
        <taxon>Pezizomycotina</taxon>
        <taxon>Sordariomycetes</taxon>
        <taxon>Hypocreomycetidae</taxon>
        <taxon>Hypocreales</taxon>
        <taxon>Hypocreales incertae sedis</taxon>
        <taxon>Trichothecium</taxon>
    </lineage>
</organism>
<evidence type="ECO:0000313" key="2">
    <source>
        <dbReference type="Proteomes" id="UP001163324"/>
    </source>
</evidence>
<accession>A0ACC0V155</accession>
<sequence>MSFTDAEWDEISRDIPSVEDPFLQKFLAGREELIDQEKTQRADASFRASLSPIARRACAIVGRIRDHERRTVWDASVEEELAARSHQPIFPGMMFMMAKERMEGTKLWKVVRRMPKGCLLHAHMDATVDFDFIVRELIKLPGMHISSDRPLTTESALEDSALQFRYREKERTHASLWDEGYKPGELLLMTKVADEFPRGGREGFLEWLAGRCKLSLLDSHEQHHGIDAIWVKFSKCFVVVATMLHYEPIYRIFLRRLMSVLMNDGVRWAELRFTWGLDYCRDRQEVPDKDITHMFQIIEEEVARFQATPEGEGFWGITTIWASLRNSPTRPLVENMDQCIAHKMAYPHLIAGFDLVGPEDLGRPLKSALPELFWFRKQCAQEGVNLPFIFHAGETLGDGDETDQNLYDAILLGTRRIGHGYSLYKHPLLIDMVKQKRIVIESCPISNEVLRLCGSILAHPLPALLARGVPCCLSNDDPAMLGHDAAGMSHDFFQALQGWENLGLAGLGSLAENSVRWAAFEDQSQPEWIKGIREASVGQGVKAERMRQWRVDWEAFCLWVVEEFGDEFGDAPEGAGEEDRNGLPVGADASPEATTSAT</sequence>
<keyword evidence="2" id="KW-1185">Reference proteome</keyword>